<dbReference type="FunFam" id="3.90.1530.30:FF:000001">
    <property type="entry name" value="Chromosome partitioning protein ParB"/>
    <property type="match status" value="1"/>
</dbReference>
<reference evidence="5 6" key="1">
    <citation type="submission" date="2020-08" db="EMBL/GenBank/DDBJ databases">
        <title>Genomic Encyclopedia of Type Strains, Phase IV (KMG-IV): sequencing the most valuable type-strain genomes for metagenomic binning, comparative biology and taxonomic classification.</title>
        <authorList>
            <person name="Goeker M."/>
        </authorList>
    </citation>
    <scope>NUCLEOTIDE SEQUENCE [LARGE SCALE GENOMIC DNA]</scope>
    <source>
        <strain evidence="5 6">DSM 21458</strain>
    </source>
</reference>
<feature type="domain" description="ParB-like N-terminal" evidence="4">
    <location>
        <begin position="30"/>
        <end position="121"/>
    </location>
</feature>
<dbReference type="EMBL" id="JACHHG010000008">
    <property type="protein sequence ID" value="MBB6098973.1"/>
    <property type="molecule type" value="Genomic_DNA"/>
</dbReference>
<dbReference type="InterPro" id="IPR041468">
    <property type="entry name" value="HTH_ParB/Spo0J"/>
</dbReference>
<name>A0A841I167_9DEIO</name>
<evidence type="ECO:0000256" key="2">
    <source>
        <dbReference type="ARBA" id="ARBA00022829"/>
    </source>
</evidence>
<gene>
    <name evidence="5" type="ORF">HNR42_002408</name>
</gene>
<dbReference type="InterPro" id="IPR003115">
    <property type="entry name" value="ParB_N"/>
</dbReference>
<dbReference type="GO" id="GO:0007059">
    <property type="term" value="P:chromosome segregation"/>
    <property type="evidence" value="ECO:0007669"/>
    <property type="project" value="UniProtKB-KW"/>
</dbReference>
<dbReference type="InterPro" id="IPR036086">
    <property type="entry name" value="ParB/Sulfiredoxin_sf"/>
</dbReference>
<dbReference type="GO" id="GO:0045881">
    <property type="term" value="P:positive regulation of sporulation resulting in formation of a cellular spore"/>
    <property type="evidence" value="ECO:0007669"/>
    <property type="project" value="TreeGrafter"/>
</dbReference>
<dbReference type="Pfam" id="PF17762">
    <property type="entry name" value="HTH_ParB"/>
    <property type="match status" value="1"/>
</dbReference>
<comment type="similarity">
    <text evidence="1">Belongs to the ParB family.</text>
</comment>
<dbReference type="SUPFAM" id="SSF110849">
    <property type="entry name" value="ParB/Sulfiredoxin"/>
    <property type="match status" value="1"/>
</dbReference>
<dbReference type="AlphaFoldDB" id="A0A841I167"/>
<keyword evidence="3" id="KW-0238">DNA-binding</keyword>
<dbReference type="InterPro" id="IPR057240">
    <property type="entry name" value="ParB_dimer_C"/>
</dbReference>
<dbReference type="CDD" id="cd16393">
    <property type="entry name" value="SPO0J_N"/>
    <property type="match status" value="1"/>
</dbReference>
<organism evidence="5 6">
    <name type="scientific">Deinobacterium chartae</name>
    <dbReference type="NCBI Taxonomy" id="521158"/>
    <lineage>
        <taxon>Bacteria</taxon>
        <taxon>Thermotogati</taxon>
        <taxon>Deinococcota</taxon>
        <taxon>Deinococci</taxon>
        <taxon>Deinococcales</taxon>
        <taxon>Deinococcaceae</taxon>
        <taxon>Deinobacterium</taxon>
    </lineage>
</organism>
<comment type="caution">
    <text evidence="5">The sequence shown here is derived from an EMBL/GenBank/DDBJ whole genome shotgun (WGS) entry which is preliminary data.</text>
</comment>
<keyword evidence="6" id="KW-1185">Reference proteome</keyword>
<dbReference type="Pfam" id="PF23552">
    <property type="entry name" value="ParB_C"/>
    <property type="match status" value="1"/>
</dbReference>
<dbReference type="Gene3D" id="3.90.1530.30">
    <property type="match status" value="1"/>
</dbReference>
<keyword evidence="2" id="KW-0159">Chromosome partition</keyword>
<dbReference type="NCBIfam" id="TIGR00180">
    <property type="entry name" value="parB_part"/>
    <property type="match status" value="1"/>
</dbReference>
<evidence type="ECO:0000259" key="4">
    <source>
        <dbReference type="SMART" id="SM00470"/>
    </source>
</evidence>
<dbReference type="Pfam" id="PF02195">
    <property type="entry name" value="ParB_N"/>
    <property type="match status" value="1"/>
</dbReference>
<dbReference type="PANTHER" id="PTHR33375:SF1">
    <property type="entry name" value="CHROMOSOME-PARTITIONING PROTEIN PARB-RELATED"/>
    <property type="match status" value="1"/>
</dbReference>
<proteinExistence type="inferred from homology"/>
<dbReference type="Gene3D" id="1.10.10.2830">
    <property type="match status" value="1"/>
</dbReference>
<evidence type="ECO:0000256" key="3">
    <source>
        <dbReference type="ARBA" id="ARBA00023125"/>
    </source>
</evidence>
<evidence type="ECO:0000313" key="6">
    <source>
        <dbReference type="Proteomes" id="UP000569951"/>
    </source>
</evidence>
<dbReference type="InterPro" id="IPR004437">
    <property type="entry name" value="ParB/RepB/Spo0J"/>
</dbReference>
<accession>A0A841I167</accession>
<evidence type="ECO:0000313" key="5">
    <source>
        <dbReference type="EMBL" id="MBB6098973.1"/>
    </source>
</evidence>
<dbReference type="GO" id="GO:0003677">
    <property type="term" value="F:DNA binding"/>
    <property type="evidence" value="ECO:0007669"/>
    <property type="project" value="UniProtKB-KW"/>
</dbReference>
<dbReference type="GO" id="GO:0005694">
    <property type="term" value="C:chromosome"/>
    <property type="evidence" value="ECO:0007669"/>
    <property type="project" value="TreeGrafter"/>
</dbReference>
<dbReference type="PANTHER" id="PTHR33375">
    <property type="entry name" value="CHROMOSOME-PARTITIONING PROTEIN PARB-RELATED"/>
    <property type="match status" value="1"/>
</dbReference>
<dbReference type="SMART" id="SM00470">
    <property type="entry name" value="ParB"/>
    <property type="match status" value="1"/>
</dbReference>
<dbReference type="Proteomes" id="UP000569951">
    <property type="component" value="Unassembled WGS sequence"/>
</dbReference>
<protein>
    <submittedName>
        <fullName evidence="5">ParB family chromosome partitioning protein</fullName>
    </submittedName>
</protein>
<dbReference type="InterPro" id="IPR050336">
    <property type="entry name" value="Chromosome_partition/occlusion"/>
</dbReference>
<dbReference type="RefSeq" id="WP_183987718.1">
    <property type="nucleotide sequence ID" value="NZ_JACHHG010000008.1"/>
</dbReference>
<evidence type="ECO:0000256" key="1">
    <source>
        <dbReference type="ARBA" id="ARBA00006295"/>
    </source>
</evidence>
<dbReference type="FunFam" id="1.10.10.2830:FF:000001">
    <property type="entry name" value="Chromosome partitioning protein ParB"/>
    <property type="match status" value="1"/>
</dbReference>
<sequence>MSKKSSLGRGLDALLSRPGAVSEVPGLRAQSLSIERIVQAAYQPRQTFEPEALADLAASIREKGVLQPILVRPRAEDNAFEIVAGERRWRAAQLAGLSEIPAIVRDMSDREALEVAIVENLQREDLGPIEEARAYAALLERGLSQEEVAQAVGKGRSTVANALRLLSLPAAALEALEAGEISAGHARAILAQPEEDRDWALQTILRKKLTVREAEALRREPRPTNELVPRAHAHIERDLSRQIGAKVRIKGEDKGRLELSFHSREELDRLLELLGYQG</sequence>